<evidence type="ECO:0000313" key="6">
    <source>
        <dbReference type="Proteomes" id="UP000722336"/>
    </source>
</evidence>
<evidence type="ECO:0000313" key="5">
    <source>
        <dbReference type="EMBL" id="MBV7256469.1"/>
    </source>
</evidence>
<evidence type="ECO:0000256" key="2">
    <source>
        <dbReference type="ARBA" id="ARBA00022803"/>
    </source>
</evidence>
<sequence>MPRTAGPLASNIAIMKIRRPLVLGAAMLAAGLCGTAAAEERGLSDYVQGRYAAAEGELARAADLFEGALSRSPDDKGLLQQAFELAVISGDEELAVSAARQLGEESGFDSAIATLLATDALKRRDWDEMASRVEGLKGTGFGSLVAPVAEAWALVARGKKREAREALAGEPPSGLAKSYWEEHRGHVALATGRRNEAIAAYRPLIVDDEGGNVRIRLALAQALQKDGKDGEAGAILEAAQVTPVILAARADLSDRKRLRHAPGNARTGIATLLLRISSDLSRQRSVPVALTFARIATWLDPDEAAGWLMVSQNLARAEQYESALAAARQVGEDDPSSGTARAQEAALLIAMDRDDDALDMLKAAAAAPGARAQDFVQLGDAYQRAERYSEAIQRYRQALEAGVENDVLRWQTLFLIGASEEQRGDWQAAEVALREAMDIAPEQAVILNYLGYTLLDRGVKQEEAIELIEKAHALEPNDGHITDSLGWAHYQVGDYAKAVETLEKAIARVPGDATINDHLGDAYWQVGRHIEARFRWRAALEGEPSDEQTAAIEAKLAYGYDRGVKMATNARSAAAEGQPES</sequence>
<keyword evidence="1" id="KW-0677">Repeat</keyword>
<dbReference type="EMBL" id="JAGSPA010000002">
    <property type="protein sequence ID" value="MBV7256469.1"/>
    <property type="molecule type" value="Genomic_DNA"/>
</dbReference>
<dbReference type="Pfam" id="PF13432">
    <property type="entry name" value="TPR_16"/>
    <property type="match status" value="2"/>
</dbReference>
<proteinExistence type="predicted"/>
<dbReference type="InterPro" id="IPR019734">
    <property type="entry name" value="TPR_rpt"/>
</dbReference>
<dbReference type="InterPro" id="IPR051012">
    <property type="entry name" value="CellSynth/LPSAsmb/PSIAsmb"/>
</dbReference>
<organism evidence="5 6">
    <name type="scientific">Pacificimonas pallii</name>
    <dbReference type="NCBI Taxonomy" id="2827236"/>
    <lineage>
        <taxon>Bacteria</taxon>
        <taxon>Pseudomonadati</taxon>
        <taxon>Pseudomonadota</taxon>
        <taxon>Alphaproteobacteria</taxon>
        <taxon>Sphingomonadales</taxon>
        <taxon>Sphingosinicellaceae</taxon>
        <taxon>Pacificimonas</taxon>
    </lineage>
</organism>
<accession>A0ABS6SDI5</accession>
<name>A0ABS6SDI5_9SPHN</name>
<evidence type="ECO:0000256" key="1">
    <source>
        <dbReference type="ARBA" id="ARBA00022737"/>
    </source>
</evidence>
<feature type="signal peptide" evidence="4">
    <location>
        <begin position="1"/>
        <end position="38"/>
    </location>
</feature>
<reference evidence="5 6" key="1">
    <citation type="submission" date="2021-04" db="EMBL/GenBank/DDBJ databases">
        <authorList>
            <person name="Pira H."/>
            <person name="Risdian C."/>
            <person name="Wink J."/>
        </authorList>
    </citation>
    <scope>NUCLEOTIDE SEQUENCE [LARGE SCALE GENOMIC DNA]</scope>
    <source>
        <strain evidence="5 6">WHA3</strain>
    </source>
</reference>
<evidence type="ECO:0000256" key="4">
    <source>
        <dbReference type="SAM" id="SignalP"/>
    </source>
</evidence>
<feature type="chain" id="PRO_5045444254" evidence="4">
    <location>
        <begin position="39"/>
        <end position="581"/>
    </location>
</feature>
<dbReference type="RefSeq" id="WP_218445111.1">
    <property type="nucleotide sequence ID" value="NZ_JAGSPA010000002.1"/>
</dbReference>
<dbReference type="Proteomes" id="UP000722336">
    <property type="component" value="Unassembled WGS sequence"/>
</dbReference>
<dbReference type="SMART" id="SM00028">
    <property type="entry name" value="TPR"/>
    <property type="match status" value="5"/>
</dbReference>
<feature type="repeat" description="TPR" evidence="3">
    <location>
        <begin position="479"/>
        <end position="512"/>
    </location>
</feature>
<dbReference type="Pfam" id="PF13424">
    <property type="entry name" value="TPR_12"/>
    <property type="match status" value="1"/>
</dbReference>
<dbReference type="PANTHER" id="PTHR45586:SF1">
    <property type="entry name" value="LIPOPOLYSACCHARIDE ASSEMBLY PROTEIN B"/>
    <property type="match status" value="1"/>
</dbReference>
<protein>
    <submittedName>
        <fullName evidence="5">Tetratricopeptide repeat protein</fullName>
    </submittedName>
</protein>
<keyword evidence="2 3" id="KW-0802">TPR repeat</keyword>
<feature type="repeat" description="TPR" evidence="3">
    <location>
        <begin position="372"/>
        <end position="405"/>
    </location>
</feature>
<comment type="caution">
    <text evidence="5">The sequence shown here is derived from an EMBL/GenBank/DDBJ whole genome shotgun (WGS) entry which is preliminary data.</text>
</comment>
<dbReference type="PANTHER" id="PTHR45586">
    <property type="entry name" value="TPR REPEAT-CONTAINING PROTEIN PA4667"/>
    <property type="match status" value="1"/>
</dbReference>
<gene>
    <name evidence="5" type="ORF">KCG44_06675</name>
</gene>
<keyword evidence="4" id="KW-0732">Signal</keyword>
<keyword evidence="6" id="KW-1185">Reference proteome</keyword>
<dbReference type="PROSITE" id="PS50005">
    <property type="entry name" value="TPR"/>
    <property type="match status" value="2"/>
</dbReference>
<evidence type="ECO:0000256" key="3">
    <source>
        <dbReference type="PROSITE-ProRule" id="PRU00339"/>
    </source>
</evidence>